<evidence type="ECO:0000256" key="1">
    <source>
        <dbReference type="SAM" id="Phobius"/>
    </source>
</evidence>
<feature type="transmembrane region" description="Helical" evidence="1">
    <location>
        <begin position="60"/>
        <end position="81"/>
    </location>
</feature>
<sequence length="83" mass="10005">INWYSIKVTRYKLKYLHLVVKKIVCLLNLRYHSMRVCEFVCFFGFVHLNVFLHMKILKCIYCYYVCMYACVFLCSVTCGCVHE</sequence>
<keyword evidence="1" id="KW-0812">Transmembrane</keyword>
<keyword evidence="1" id="KW-0472">Membrane</keyword>
<proteinExistence type="predicted"/>
<evidence type="ECO:0000313" key="2">
    <source>
        <dbReference type="EMBL" id="KOF96293.1"/>
    </source>
</evidence>
<feature type="non-terminal residue" evidence="2">
    <location>
        <position position="1"/>
    </location>
</feature>
<accession>A0A0L8I458</accession>
<keyword evidence="1" id="KW-1133">Transmembrane helix</keyword>
<gene>
    <name evidence="2" type="ORF">OCBIM_22035876mg</name>
</gene>
<dbReference type="AlphaFoldDB" id="A0A0L8I458"/>
<protein>
    <submittedName>
        <fullName evidence="2">Uncharacterized protein</fullName>
    </submittedName>
</protein>
<name>A0A0L8I458_OCTBM</name>
<organism evidence="2">
    <name type="scientific">Octopus bimaculoides</name>
    <name type="common">California two-spotted octopus</name>
    <dbReference type="NCBI Taxonomy" id="37653"/>
    <lineage>
        <taxon>Eukaryota</taxon>
        <taxon>Metazoa</taxon>
        <taxon>Spiralia</taxon>
        <taxon>Lophotrochozoa</taxon>
        <taxon>Mollusca</taxon>
        <taxon>Cephalopoda</taxon>
        <taxon>Coleoidea</taxon>
        <taxon>Octopodiformes</taxon>
        <taxon>Octopoda</taxon>
        <taxon>Incirrata</taxon>
        <taxon>Octopodidae</taxon>
        <taxon>Octopus</taxon>
    </lineage>
</organism>
<reference evidence="2" key="1">
    <citation type="submission" date="2015-07" db="EMBL/GenBank/DDBJ databases">
        <title>MeaNS - Measles Nucleotide Surveillance Program.</title>
        <authorList>
            <person name="Tran T."/>
            <person name="Druce J."/>
        </authorList>
    </citation>
    <scope>NUCLEOTIDE SEQUENCE</scope>
    <source>
        <strain evidence="2">UCB-OBI-ISO-001</strain>
        <tissue evidence="2">Gonad</tissue>
    </source>
</reference>
<dbReference type="EMBL" id="KQ416608">
    <property type="protein sequence ID" value="KOF96293.1"/>
    <property type="molecule type" value="Genomic_DNA"/>
</dbReference>